<dbReference type="GO" id="GO:0038023">
    <property type="term" value="F:signaling receptor activity"/>
    <property type="evidence" value="ECO:0007669"/>
    <property type="project" value="InterPro"/>
</dbReference>
<accession>A0AA86GKS1</accession>
<dbReference type="InterPro" id="IPR000531">
    <property type="entry name" value="Beta-barrel_TonB"/>
</dbReference>
<evidence type="ECO:0000256" key="7">
    <source>
        <dbReference type="ARBA" id="ARBA00023136"/>
    </source>
</evidence>
<dbReference type="PANTHER" id="PTHR32552:SF82">
    <property type="entry name" value="FCUA PROTEIN"/>
    <property type="match status" value="1"/>
</dbReference>
<feature type="chain" id="PRO_5041745329" evidence="12">
    <location>
        <begin position="28"/>
        <end position="737"/>
    </location>
</feature>
<comment type="subcellular location">
    <subcellularLocation>
        <location evidence="1 10">Cell outer membrane</location>
        <topology evidence="1 10">Multi-pass membrane protein</topology>
    </subcellularLocation>
</comment>
<evidence type="ECO:0000313" key="16">
    <source>
        <dbReference type="Proteomes" id="UP000058599"/>
    </source>
</evidence>
<keyword evidence="9 10" id="KW-0998">Cell outer membrane</keyword>
<reference evidence="15 16" key="1">
    <citation type="journal article" date="2016" name="BMC Genomics">
        <title>Genomic analysis of the nitrate-respiring Sphingopyxis granuli (formerly Sphingomonas macrogoltabida) strain TFA.</title>
        <authorList>
            <person name="Garcia-Romero I."/>
            <person name="Perez-Pulido A.J."/>
            <person name="Gonzalez-Flores Y.E."/>
            <person name="Reyes-Ramirez F."/>
            <person name="Santero E."/>
            <person name="Floriano B."/>
        </authorList>
    </citation>
    <scope>NUCLEOTIDE SEQUENCE [LARGE SCALE GENOMIC DNA]</scope>
    <source>
        <strain evidence="15 16">TFA</strain>
    </source>
</reference>
<keyword evidence="3 10" id="KW-0813">Transport</keyword>
<dbReference type="Pfam" id="PF00593">
    <property type="entry name" value="TonB_dep_Rec_b-barrel"/>
    <property type="match status" value="1"/>
</dbReference>
<dbReference type="GO" id="GO:0009279">
    <property type="term" value="C:cell outer membrane"/>
    <property type="evidence" value="ECO:0007669"/>
    <property type="project" value="UniProtKB-SubCell"/>
</dbReference>
<feature type="domain" description="TonB-dependent receptor plug" evidence="14">
    <location>
        <begin position="63"/>
        <end position="159"/>
    </location>
</feature>
<dbReference type="InterPro" id="IPR037066">
    <property type="entry name" value="Plug_dom_sf"/>
</dbReference>
<evidence type="ECO:0000256" key="3">
    <source>
        <dbReference type="ARBA" id="ARBA00022448"/>
    </source>
</evidence>
<name>A0AA86GKS1_9SPHN</name>
<evidence type="ECO:0000256" key="2">
    <source>
        <dbReference type="ARBA" id="ARBA00009810"/>
    </source>
</evidence>
<sequence length="737" mass="78200">MSSLSLRGMIGLTAGASMLAIAVPAIAQDAAGSDDIVVTAQRNNQTKVTAGGNVGVFGTKAAEDIPFNIRSYNEALILNQQPDSLGEVLENDPTIRTALGFGIAGEVFVIRGFDLSSDDVGFDGLYGITPRQLVAPELFSSVEVINGASAFLNGAAPGGSGIGGSVNLIAKKAERDMARATLGYTSDAHLSGAVDVARRFGAGDEWGFRINASARRGDIAVNDEFHSSYVLGAMLDYDSGPLRAALNLNYQRLNQTYWRGQVGIGAAIPRVPDADTNYSQPWSQILTKDFFGTFSVEYDLSDAAMLYAKVGARDGREDQTTAGITVTDPVTGAATGSGSYVPREDNNEAATAGIRIRLAGGGVSHEINAGAAVNWQVNRNAYDFDLVGYATNLYDPVVAPRPAPNQFVGGDLDNVFPITRSRLSSVFVSNTLGLWDDRILITGGLRLQEIKTKGYAYNDSTVFDPVPFKAGDQTSGYKESAVTPVLGLVVKPVPGVSLYANRIEGLVAGSTAPPTYDDDGLPATPPLPVVNGGAALPPVRSKQYEVGGKLNFGRFNAGLALFQIDKPNSFVDPATLIYGNYGTQRNRGIEITLDGEPVDGLRIISGLTFNDARLRRTEGGLNEGNDAVGVPDVLANANVEWDLPFLPALTLVGRVVYTGKQAADAANTLELNDWTRFDLGARYVALVGDTPLTLRFNVDNVANKRYWASAYNAFSAFGSRLLQGGPRTFKASASIEF</sequence>
<dbReference type="CDD" id="cd01347">
    <property type="entry name" value="ligand_gated_channel"/>
    <property type="match status" value="1"/>
</dbReference>
<dbReference type="InterPro" id="IPR036942">
    <property type="entry name" value="Beta-barrel_TonB_sf"/>
</dbReference>
<keyword evidence="6 11" id="KW-0798">TonB box</keyword>
<dbReference type="GO" id="GO:0015344">
    <property type="term" value="F:siderophore uptake transmembrane transporter activity"/>
    <property type="evidence" value="ECO:0007669"/>
    <property type="project" value="TreeGrafter"/>
</dbReference>
<dbReference type="KEGG" id="sgi:SGRAN_1618"/>
<keyword evidence="12" id="KW-0732">Signal</keyword>
<evidence type="ECO:0000256" key="5">
    <source>
        <dbReference type="ARBA" id="ARBA00022692"/>
    </source>
</evidence>
<dbReference type="PROSITE" id="PS52016">
    <property type="entry name" value="TONB_DEPENDENT_REC_3"/>
    <property type="match status" value="1"/>
</dbReference>
<evidence type="ECO:0000256" key="12">
    <source>
        <dbReference type="SAM" id="SignalP"/>
    </source>
</evidence>
<evidence type="ECO:0000256" key="6">
    <source>
        <dbReference type="ARBA" id="ARBA00023077"/>
    </source>
</evidence>
<evidence type="ECO:0000256" key="4">
    <source>
        <dbReference type="ARBA" id="ARBA00022452"/>
    </source>
</evidence>
<feature type="signal peptide" evidence="12">
    <location>
        <begin position="1"/>
        <end position="27"/>
    </location>
</feature>
<keyword evidence="5 10" id="KW-0812">Transmembrane</keyword>
<keyword evidence="16" id="KW-1185">Reference proteome</keyword>
<organism evidence="15 16">
    <name type="scientific">Sphingopyxis granuli</name>
    <dbReference type="NCBI Taxonomy" id="267128"/>
    <lineage>
        <taxon>Bacteria</taxon>
        <taxon>Pseudomonadati</taxon>
        <taxon>Pseudomonadota</taxon>
        <taxon>Alphaproteobacteria</taxon>
        <taxon>Sphingomonadales</taxon>
        <taxon>Sphingomonadaceae</taxon>
        <taxon>Sphingopyxis</taxon>
    </lineage>
</organism>
<dbReference type="RefSeq" id="WP_067182438.1">
    <property type="nucleotide sequence ID" value="NZ_CP012199.1"/>
</dbReference>
<evidence type="ECO:0000256" key="9">
    <source>
        <dbReference type="ARBA" id="ARBA00023237"/>
    </source>
</evidence>
<proteinExistence type="inferred from homology"/>
<protein>
    <submittedName>
        <fullName evidence="15">TonB-dependent siderophore receptor</fullName>
    </submittedName>
</protein>
<dbReference type="PANTHER" id="PTHR32552">
    <property type="entry name" value="FERRICHROME IRON RECEPTOR-RELATED"/>
    <property type="match status" value="1"/>
</dbReference>
<dbReference type="Pfam" id="PF07715">
    <property type="entry name" value="Plug"/>
    <property type="match status" value="1"/>
</dbReference>
<keyword evidence="4 10" id="KW-1134">Transmembrane beta strand</keyword>
<gene>
    <name evidence="15" type="primary">fcuA</name>
    <name evidence="15" type="ORF">SGRAN_1618</name>
</gene>
<dbReference type="EMBL" id="CP012199">
    <property type="protein sequence ID" value="AMG73999.1"/>
    <property type="molecule type" value="Genomic_DNA"/>
</dbReference>
<evidence type="ECO:0000256" key="10">
    <source>
        <dbReference type="PROSITE-ProRule" id="PRU01360"/>
    </source>
</evidence>
<feature type="domain" description="TonB-dependent receptor-like beta-barrel" evidence="13">
    <location>
        <begin position="239"/>
        <end position="701"/>
    </location>
</feature>
<evidence type="ECO:0000259" key="14">
    <source>
        <dbReference type="Pfam" id="PF07715"/>
    </source>
</evidence>
<evidence type="ECO:0000313" key="15">
    <source>
        <dbReference type="EMBL" id="AMG73999.1"/>
    </source>
</evidence>
<dbReference type="AlphaFoldDB" id="A0AA86GKS1"/>
<dbReference type="InterPro" id="IPR039426">
    <property type="entry name" value="TonB-dep_rcpt-like"/>
</dbReference>
<dbReference type="InterPro" id="IPR012910">
    <property type="entry name" value="Plug_dom"/>
</dbReference>
<comment type="similarity">
    <text evidence="2 10 11">Belongs to the TonB-dependent receptor family.</text>
</comment>
<evidence type="ECO:0000256" key="1">
    <source>
        <dbReference type="ARBA" id="ARBA00004571"/>
    </source>
</evidence>
<dbReference type="GO" id="GO:0015891">
    <property type="term" value="P:siderophore transport"/>
    <property type="evidence" value="ECO:0007669"/>
    <property type="project" value="InterPro"/>
</dbReference>
<dbReference type="NCBIfam" id="TIGR01783">
    <property type="entry name" value="TonB-siderophor"/>
    <property type="match status" value="1"/>
</dbReference>
<evidence type="ECO:0000259" key="13">
    <source>
        <dbReference type="Pfam" id="PF00593"/>
    </source>
</evidence>
<dbReference type="InterPro" id="IPR010105">
    <property type="entry name" value="TonB_sidphr_rcpt"/>
</dbReference>
<dbReference type="Gene3D" id="2.40.170.20">
    <property type="entry name" value="TonB-dependent receptor, beta-barrel domain"/>
    <property type="match status" value="1"/>
</dbReference>
<dbReference type="Gene3D" id="2.170.130.10">
    <property type="entry name" value="TonB-dependent receptor, plug domain"/>
    <property type="match status" value="1"/>
</dbReference>
<dbReference type="SUPFAM" id="SSF56935">
    <property type="entry name" value="Porins"/>
    <property type="match status" value="1"/>
</dbReference>
<dbReference type="Proteomes" id="UP000058599">
    <property type="component" value="Chromosome"/>
</dbReference>
<keyword evidence="7 10" id="KW-0472">Membrane</keyword>
<evidence type="ECO:0000256" key="8">
    <source>
        <dbReference type="ARBA" id="ARBA00023170"/>
    </source>
</evidence>
<keyword evidence="8 15" id="KW-0675">Receptor</keyword>
<evidence type="ECO:0000256" key="11">
    <source>
        <dbReference type="RuleBase" id="RU003357"/>
    </source>
</evidence>